<dbReference type="Proteomes" id="UP001152422">
    <property type="component" value="Unassembled WGS sequence"/>
</dbReference>
<gene>
    <name evidence="1" type="ORF">M4L89_14450</name>
</gene>
<evidence type="ECO:0000313" key="2">
    <source>
        <dbReference type="Proteomes" id="UP001152422"/>
    </source>
</evidence>
<reference evidence="1" key="1">
    <citation type="submission" date="2022-05" db="EMBL/GenBank/DDBJ databases">
        <title>Comparative genomics of Staphylococcus equorum isolates.</title>
        <authorList>
            <person name="Luelf R.H."/>
        </authorList>
    </citation>
    <scope>NUCLEOTIDE SEQUENCE</scope>
    <source>
        <strain evidence="1">TMW 2.2497</strain>
    </source>
</reference>
<proteinExistence type="predicted"/>
<name>A0A9X4L5Z0_9STAP</name>
<dbReference type="EMBL" id="JAMBQA010000016">
    <property type="protein sequence ID" value="MDG0847414.1"/>
    <property type="molecule type" value="Genomic_DNA"/>
</dbReference>
<sequence length="246" mass="28802">MLTFLSTIAGGFFTLLSVKFTKCLENKKQVKQMSEQFSFHLPMLKVFVKKINNLTDSNSLIHGEDANTKFMLPNGLELWNLNNELNDNDLAILKSSLEDLNYQNNDEDIYNKFAKSDVYLDNKKFSTIKFFLNDTKPENMTIEGVNSTIISNLKSYEEIIKNYSMSLYMLEDKVRYLIYDLNVYINDILNSFQKINNPNLDTELSYYKLTITKKYFLFHITIFQLELILQKKSSNKENFKNLSNSI</sequence>
<dbReference type="AlphaFoldDB" id="A0A9X4L5Z0"/>
<comment type="caution">
    <text evidence="1">The sequence shown here is derived from an EMBL/GenBank/DDBJ whole genome shotgun (WGS) entry which is preliminary data.</text>
</comment>
<keyword evidence="2" id="KW-1185">Reference proteome</keyword>
<evidence type="ECO:0000313" key="1">
    <source>
        <dbReference type="EMBL" id="MDG0847414.1"/>
    </source>
</evidence>
<dbReference type="RefSeq" id="WP_107373614.1">
    <property type="nucleotide sequence ID" value="NZ_JAMBPZ010000016.1"/>
</dbReference>
<protein>
    <submittedName>
        <fullName evidence="1">Uncharacterized protein</fullName>
    </submittedName>
</protein>
<organism evidence="1 2">
    <name type="scientific">Staphylococcus equorum</name>
    <dbReference type="NCBI Taxonomy" id="246432"/>
    <lineage>
        <taxon>Bacteria</taxon>
        <taxon>Bacillati</taxon>
        <taxon>Bacillota</taxon>
        <taxon>Bacilli</taxon>
        <taxon>Bacillales</taxon>
        <taxon>Staphylococcaceae</taxon>
        <taxon>Staphylococcus</taxon>
    </lineage>
</organism>
<accession>A0A9X4L5Z0</accession>